<dbReference type="PANTHER" id="PTHR39082">
    <property type="entry name" value="PHOSPHOLIPASE C-BETA-2-RELATED"/>
    <property type="match status" value="1"/>
</dbReference>
<feature type="coiled-coil region" evidence="1">
    <location>
        <begin position="54"/>
        <end position="160"/>
    </location>
</feature>
<organism evidence="3 4">
    <name type="scientific">Candidatus Pullibacteroides excrementavium</name>
    <dbReference type="NCBI Taxonomy" id="2840905"/>
    <lineage>
        <taxon>Bacteria</taxon>
        <taxon>Pseudomonadati</taxon>
        <taxon>Bacteroidota</taxon>
        <taxon>Bacteroidia</taxon>
        <taxon>Bacteroidales</taxon>
        <taxon>Candidatus Pullibacteroides</taxon>
    </lineage>
</organism>
<gene>
    <name evidence="3" type="ORF">IAB08_01260</name>
</gene>
<evidence type="ECO:0000313" key="4">
    <source>
        <dbReference type="Proteomes" id="UP000823612"/>
    </source>
</evidence>
<accession>A0A9D9DSJ3</accession>
<protein>
    <recommendedName>
        <fullName evidence="2">C4-type zinc ribbon domain-containing protein</fullName>
    </recommendedName>
</protein>
<reference evidence="3" key="1">
    <citation type="submission" date="2020-10" db="EMBL/GenBank/DDBJ databases">
        <authorList>
            <person name="Gilroy R."/>
        </authorList>
    </citation>
    <scope>NUCLEOTIDE SEQUENCE</scope>
    <source>
        <strain evidence="3">2889</strain>
    </source>
</reference>
<name>A0A9D9DSJ3_9BACT</name>
<evidence type="ECO:0000259" key="2">
    <source>
        <dbReference type="Pfam" id="PF02591"/>
    </source>
</evidence>
<dbReference type="Proteomes" id="UP000823612">
    <property type="component" value="Unassembled WGS sequence"/>
</dbReference>
<reference evidence="3" key="2">
    <citation type="journal article" date="2021" name="PeerJ">
        <title>Extensive microbial diversity within the chicken gut microbiome revealed by metagenomics and culture.</title>
        <authorList>
            <person name="Gilroy R."/>
            <person name="Ravi A."/>
            <person name="Getino M."/>
            <person name="Pursley I."/>
            <person name="Horton D.L."/>
            <person name="Alikhan N.F."/>
            <person name="Baker D."/>
            <person name="Gharbi K."/>
            <person name="Hall N."/>
            <person name="Watson M."/>
            <person name="Adriaenssens E.M."/>
            <person name="Foster-Nyarko E."/>
            <person name="Jarju S."/>
            <person name="Secka A."/>
            <person name="Antonio M."/>
            <person name="Oren A."/>
            <person name="Chaudhuri R.R."/>
            <person name="La Ragione R."/>
            <person name="Hildebrand F."/>
            <person name="Pallen M.J."/>
        </authorList>
    </citation>
    <scope>NUCLEOTIDE SEQUENCE</scope>
    <source>
        <strain evidence="3">2889</strain>
    </source>
</reference>
<feature type="domain" description="C4-type zinc ribbon" evidence="2">
    <location>
        <begin position="221"/>
        <end position="253"/>
    </location>
</feature>
<proteinExistence type="predicted"/>
<sequence>MKEKTGQKEEKPVIVSDERDLDIEQKLTSLYALQCVDSAIDRIRTLRGELPLEVQDLEDDIAGYSSKIEKIEAEMAEINKNIADRKAAITENKAQLKKYDKQLKDVKNSREYDALNKEIEYQKLDNELHEKRIREANAQLEKKKAELEHIEEVRSERQKDLDLKKGELDEIVAETEKDEKALMDKSERYQKHIEPRWLRLYERIRNNAHNGLAVVCVERDACGGCFSKIPPQRQIDIRMHKKIISCEYCGRFLVDDSIKEKAEEIVKNDN</sequence>
<dbReference type="InterPro" id="IPR003743">
    <property type="entry name" value="Zf-RING_7"/>
</dbReference>
<dbReference type="Gene3D" id="1.10.287.1490">
    <property type="match status" value="1"/>
</dbReference>
<dbReference type="InterPro" id="IPR052376">
    <property type="entry name" value="Oxidative_Scav/Glycosyltrans"/>
</dbReference>
<dbReference type="Pfam" id="PF02591">
    <property type="entry name" value="Zn_ribbon_9"/>
    <property type="match status" value="1"/>
</dbReference>
<dbReference type="EMBL" id="JADIMZ010000017">
    <property type="protein sequence ID" value="MBO8431908.1"/>
    <property type="molecule type" value="Genomic_DNA"/>
</dbReference>
<dbReference type="PANTHER" id="PTHR39082:SF1">
    <property type="entry name" value="SCAVENGER RECEPTOR CLASS A MEMBER 3"/>
    <property type="match status" value="1"/>
</dbReference>
<evidence type="ECO:0000256" key="1">
    <source>
        <dbReference type="SAM" id="Coils"/>
    </source>
</evidence>
<comment type="caution">
    <text evidence="3">The sequence shown here is derived from an EMBL/GenBank/DDBJ whole genome shotgun (WGS) entry which is preliminary data.</text>
</comment>
<keyword evidence="1" id="KW-0175">Coiled coil</keyword>
<evidence type="ECO:0000313" key="3">
    <source>
        <dbReference type="EMBL" id="MBO8431908.1"/>
    </source>
</evidence>
<dbReference type="AlphaFoldDB" id="A0A9D9DSJ3"/>